<dbReference type="Proteomes" id="UP000799755">
    <property type="component" value="Unassembled WGS sequence"/>
</dbReference>
<feature type="non-terminal residue" evidence="1">
    <location>
        <position position="1"/>
    </location>
</feature>
<organism evidence="1 2">
    <name type="scientific">Lindgomyces ingoldianus</name>
    <dbReference type="NCBI Taxonomy" id="673940"/>
    <lineage>
        <taxon>Eukaryota</taxon>
        <taxon>Fungi</taxon>
        <taxon>Dikarya</taxon>
        <taxon>Ascomycota</taxon>
        <taxon>Pezizomycotina</taxon>
        <taxon>Dothideomycetes</taxon>
        <taxon>Pleosporomycetidae</taxon>
        <taxon>Pleosporales</taxon>
        <taxon>Lindgomycetaceae</taxon>
        <taxon>Lindgomyces</taxon>
    </lineage>
</organism>
<evidence type="ECO:0000313" key="2">
    <source>
        <dbReference type="Proteomes" id="UP000799755"/>
    </source>
</evidence>
<gene>
    <name evidence="1" type="ORF">BDR25DRAFT_161827</name>
</gene>
<dbReference type="EMBL" id="MU003528">
    <property type="protein sequence ID" value="KAF2465767.1"/>
    <property type="molecule type" value="Genomic_DNA"/>
</dbReference>
<name>A0ACB6QFV0_9PLEO</name>
<reference evidence="1" key="1">
    <citation type="journal article" date="2020" name="Stud. Mycol.">
        <title>101 Dothideomycetes genomes: a test case for predicting lifestyles and emergence of pathogens.</title>
        <authorList>
            <person name="Haridas S."/>
            <person name="Albert R."/>
            <person name="Binder M."/>
            <person name="Bloem J."/>
            <person name="Labutti K."/>
            <person name="Salamov A."/>
            <person name="Andreopoulos B."/>
            <person name="Baker S."/>
            <person name="Barry K."/>
            <person name="Bills G."/>
            <person name="Bluhm B."/>
            <person name="Cannon C."/>
            <person name="Castanera R."/>
            <person name="Culley D."/>
            <person name="Daum C."/>
            <person name="Ezra D."/>
            <person name="Gonzalez J."/>
            <person name="Henrissat B."/>
            <person name="Kuo A."/>
            <person name="Liang C."/>
            <person name="Lipzen A."/>
            <person name="Lutzoni F."/>
            <person name="Magnuson J."/>
            <person name="Mondo S."/>
            <person name="Nolan M."/>
            <person name="Ohm R."/>
            <person name="Pangilinan J."/>
            <person name="Park H.-J."/>
            <person name="Ramirez L."/>
            <person name="Alfaro M."/>
            <person name="Sun H."/>
            <person name="Tritt A."/>
            <person name="Yoshinaga Y."/>
            <person name="Zwiers L.-H."/>
            <person name="Turgeon B."/>
            <person name="Goodwin S."/>
            <person name="Spatafora J."/>
            <person name="Crous P."/>
            <person name="Grigoriev I."/>
        </authorList>
    </citation>
    <scope>NUCLEOTIDE SEQUENCE</scope>
    <source>
        <strain evidence="1">ATCC 200398</strain>
    </source>
</reference>
<protein>
    <submittedName>
        <fullName evidence="1">Uncharacterized protein</fullName>
    </submittedName>
</protein>
<keyword evidence="2" id="KW-1185">Reference proteome</keyword>
<sequence>WLPNTLRWGFIWLPLALSFSLSLVISMMCWYSQKHSGLGKVDGSSVLLFGWRFTPTIIAVLYNQLTVMLFDDIRRTEPFARLAKPGGAGALPTLLQAPTFWWTALIEGSRKKDGRRSWLLILGTLVNVFAFLIISPLSSALLAPDNVRLPQPVGFARTELKQDAVLPVHLERDTYFRTLGNVLQNVTTSPWITDRYTVLPFWPTSSNHFVSSSRLPPTGQTWEVEGIVFSIDFNCQHLDMVTFSDHSNRTIFPFLGNISVTMESVDGCRIDLSSPASALSLTGGSFWADLSSFPDVIRSMLELTGPASVNVSTNCTGNEVLYVSDTWDSTSPANAFQQSALNVHVCMSSYYSTVLPVTVANSGAEVTIQFNEQEFLKKRQLVTNGIDVAGLQKAYIDPSWSSYMPSLSIDSTRILTKFIGVSKVLAAQHRFNASQMARAADIPEQAARLRRRFFSEVMQSSVAQSDAATTQNAAGHVIMGQRRIVVVKEAAIILGFVFAVSFFFLVAICWLSRTRVRPTNLTQDPGSVLGIASLVALGREPLQGLKDLDQSSQKVMKKALQERRYFSTPGQLHVDDKPGQEMSSGTRTDTCISTSSPNWRPTVLRLRSFFALGFYVLCLIVGVAVLQHFANRSSGLYQSAFVFQANLPGLNQNLGTIAPFSIIPTLMAIAVGLWWEGLDKSFRTLQPYFAMSNSKSPVRVSRGFGLSYQSSYWLFATCKALLNSHWILALVTLGTFLSQAFIISMSALFERDTSAFVQSIILNRTIGLRQIPYIQTEDVRNVPGQTYANNILKDLFTNLTTNWMYGAVIHMTLNGSEPAWSHEGWSFVPIDLAGVTNDHPKQHLGYQTNDEKLAASISPVNVTVSTPAIRGRVECTPVEEARDHSSWLNTEDLTKDPWVSIRTELTTGYSLKPIMFPNREYNTSVLTSKTWVQCCNNDTTKDKDLAVPVSIGYWSTNDPESYPHVNQTWPRNFTAKWIRGQARHYYIPSEDGTEFQITWKRDESNGMPHNSPFLIFTSLPSIQILNCVPIIETANAEVVVAQKSGRIQSYNILDTPKSAPEAWFDAFVVHNVTDPSESKPFSNDTVFTEKVGSRNITASYGILFLSSLLGAGDMYNFQDSTMAIRNERFSDSVFNIRANGSGLNTDFMSYAAYAQAGKDAQAMLDPETFLKGTQRAFSTFFQYYVSTDTNLVEGGWAFQPRHLQPPDLGKPIDPTKIRISEEVTIAVNKREAKISDSDTAISQVSTEVSTLRMNHIATWMAVGILIWLLITTLTVSLTLCTYLKSLVRGVECVADVLALIAGSQRLLDLVKERGSEELMRDKDLRMKLGWFRDLDGRIRWGVEVV</sequence>
<proteinExistence type="predicted"/>
<evidence type="ECO:0000313" key="1">
    <source>
        <dbReference type="EMBL" id="KAF2465767.1"/>
    </source>
</evidence>
<accession>A0ACB6QFV0</accession>
<feature type="non-terminal residue" evidence="1">
    <location>
        <position position="1345"/>
    </location>
</feature>
<comment type="caution">
    <text evidence="1">The sequence shown here is derived from an EMBL/GenBank/DDBJ whole genome shotgun (WGS) entry which is preliminary data.</text>
</comment>